<sequence>VKDQVDSNLYNILHLRDDPFMKWLQENLPVDTRLGYDPRLHRI</sequence>
<organism evidence="1">
    <name type="scientific">marine metagenome</name>
    <dbReference type="NCBI Taxonomy" id="408172"/>
    <lineage>
        <taxon>unclassified sequences</taxon>
        <taxon>metagenomes</taxon>
        <taxon>ecological metagenomes</taxon>
    </lineage>
</organism>
<reference evidence="1" key="1">
    <citation type="submission" date="2018-05" db="EMBL/GenBank/DDBJ databases">
        <authorList>
            <person name="Lanie J.A."/>
            <person name="Ng W.-L."/>
            <person name="Kazmierczak K.M."/>
            <person name="Andrzejewski T.M."/>
            <person name="Davidsen T.M."/>
            <person name="Wayne K.J."/>
            <person name="Tettelin H."/>
            <person name="Glass J.I."/>
            <person name="Rusch D."/>
            <person name="Podicherti R."/>
            <person name="Tsui H.-C.T."/>
            <person name="Winkler M.E."/>
        </authorList>
    </citation>
    <scope>NUCLEOTIDE SEQUENCE</scope>
</reference>
<feature type="non-terminal residue" evidence="1">
    <location>
        <position position="43"/>
    </location>
</feature>
<dbReference type="EMBL" id="UINC01168996">
    <property type="protein sequence ID" value="SVD72322.1"/>
    <property type="molecule type" value="Genomic_DNA"/>
</dbReference>
<evidence type="ECO:0000313" key="1">
    <source>
        <dbReference type="EMBL" id="SVD72322.1"/>
    </source>
</evidence>
<gene>
    <name evidence="1" type="ORF">METZ01_LOCUS425176</name>
</gene>
<proteinExistence type="predicted"/>
<protein>
    <submittedName>
        <fullName evidence="1">Uncharacterized protein</fullName>
    </submittedName>
</protein>
<name>A0A382XMI8_9ZZZZ</name>
<dbReference type="AlphaFoldDB" id="A0A382XMI8"/>
<accession>A0A382XMI8</accession>
<feature type="non-terminal residue" evidence="1">
    <location>
        <position position="1"/>
    </location>
</feature>